<dbReference type="PANTHER" id="PTHR11647:SF1">
    <property type="entry name" value="COLLAPSIN RESPONSE MEDIATOR PROTEIN"/>
    <property type="match status" value="1"/>
</dbReference>
<evidence type="ECO:0000313" key="4">
    <source>
        <dbReference type="Proteomes" id="UP000823633"/>
    </source>
</evidence>
<comment type="caution">
    <text evidence="3">The sequence shown here is derived from an EMBL/GenBank/DDBJ whole genome shotgun (WGS) entry which is preliminary data.</text>
</comment>
<dbReference type="SUPFAM" id="SSF51556">
    <property type="entry name" value="Metallo-dependent hydrolases"/>
    <property type="match status" value="1"/>
</dbReference>
<organism evidence="3 4">
    <name type="scientific">Candidatus Aphodenecus pullistercoris</name>
    <dbReference type="NCBI Taxonomy" id="2840669"/>
    <lineage>
        <taxon>Bacteria</taxon>
        <taxon>Pseudomonadati</taxon>
        <taxon>Spirochaetota</taxon>
        <taxon>Spirochaetia</taxon>
        <taxon>Spirochaetales</taxon>
        <taxon>Candidatus Aphodenecus</taxon>
    </lineage>
</organism>
<reference evidence="3" key="1">
    <citation type="submission" date="2020-10" db="EMBL/GenBank/DDBJ databases">
        <authorList>
            <person name="Gilroy R."/>
        </authorList>
    </citation>
    <scope>NUCLEOTIDE SEQUENCE</scope>
    <source>
        <strain evidence="3">11167</strain>
    </source>
</reference>
<evidence type="ECO:0000259" key="2">
    <source>
        <dbReference type="Pfam" id="PF01979"/>
    </source>
</evidence>
<dbReference type="SUPFAM" id="SSF51338">
    <property type="entry name" value="Composite domain of metallo-dependent hydrolases"/>
    <property type="match status" value="1"/>
</dbReference>
<dbReference type="Gene3D" id="3.20.20.140">
    <property type="entry name" value="Metal-dependent hydrolases"/>
    <property type="match status" value="1"/>
</dbReference>
<evidence type="ECO:0000256" key="1">
    <source>
        <dbReference type="ARBA" id="ARBA00001947"/>
    </source>
</evidence>
<protein>
    <submittedName>
        <fullName evidence="3">Beta-aspartyl-peptidase</fullName>
        <ecNumber evidence="3">3.4.19.5</ecNumber>
    </submittedName>
</protein>
<gene>
    <name evidence="3" type="ORF">IAC42_06530</name>
</gene>
<dbReference type="Gene3D" id="2.30.40.10">
    <property type="entry name" value="Urease, subunit C, domain 1"/>
    <property type="match status" value="1"/>
</dbReference>
<name>A0A9D9H9Z3_9SPIR</name>
<sequence>MILIRNADLYNPQHIGLRDILVAGGQIVAIGEGLDDFPVDVERIDAAGGIVHPGFIDGHVHAIGGGGEAGMISRVPPLSEGEVAQAAVTGIVGVLGTDGRTRTVRDLLAKIKGYREWGLSAWALTGSYELPSQTITGSVGDDIALIEEIIGVKVAISDHRCSIPTTEELTRLAGEARVAGLLAGKCGIVHVHVGSFRTAIDQLFQIVTDTPLPVSCFYPTHMGGHLEAAASWLEIGGHVDITCSEKAVGQVLSLVERHPEGITLSTDSNGSFPKWNQAKEIVGMDRGRISTLDETVSSLISQGLERGLAYNLVTSSPARWMRLAGKGRIEVGYDADIVIRDGQKVRYVISRGQVLVHEGRVKSPMYS</sequence>
<proteinExistence type="predicted"/>
<dbReference type="EMBL" id="JADIMU010000042">
    <property type="protein sequence ID" value="MBO8443399.1"/>
    <property type="molecule type" value="Genomic_DNA"/>
</dbReference>
<dbReference type="Proteomes" id="UP000823633">
    <property type="component" value="Unassembled WGS sequence"/>
</dbReference>
<accession>A0A9D9H9Z3</accession>
<dbReference type="InterPro" id="IPR006680">
    <property type="entry name" value="Amidohydro-rel"/>
</dbReference>
<dbReference type="Pfam" id="PF01979">
    <property type="entry name" value="Amidohydro_1"/>
    <property type="match status" value="1"/>
</dbReference>
<keyword evidence="3" id="KW-0378">Hydrolase</keyword>
<dbReference type="EC" id="3.4.19.5" evidence="3"/>
<evidence type="ECO:0000313" key="3">
    <source>
        <dbReference type="EMBL" id="MBO8443399.1"/>
    </source>
</evidence>
<dbReference type="GO" id="GO:0008798">
    <property type="term" value="F:beta-aspartyl-peptidase activity"/>
    <property type="evidence" value="ECO:0007669"/>
    <property type="project" value="UniProtKB-EC"/>
</dbReference>
<dbReference type="InterPro" id="IPR011059">
    <property type="entry name" value="Metal-dep_hydrolase_composite"/>
</dbReference>
<dbReference type="InterPro" id="IPR050378">
    <property type="entry name" value="Metallo-dep_Hydrolases_sf"/>
</dbReference>
<dbReference type="PANTHER" id="PTHR11647">
    <property type="entry name" value="HYDRANTOINASE/DIHYDROPYRIMIDINASE FAMILY MEMBER"/>
    <property type="match status" value="1"/>
</dbReference>
<dbReference type="InterPro" id="IPR032466">
    <property type="entry name" value="Metal_Hydrolase"/>
</dbReference>
<dbReference type="GO" id="GO:0016810">
    <property type="term" value="F:hydrolase activity, acting on carbon-nitrogen (but not peptide) bonds"/>
    <property type="evidence" value="ECO:0007669"/>
    <property type="project" value="InterPro"/>
</dbReference>
<comment type="cofactor">
    <cofactor evidence="1">
        <name>Zn(2+)</name>
        <dbReference type="ChEBI" id="CHEBI:29105"/>
    </cofactor>
</comment>
<feature type="domain" description="Amidohydrolase-related" evidence="2">
    <location>
        <begin position="50"/>
        <end position="352"/>
    </location>
</feature>
<dbReference type="AlphaFoldDB" id="A0A9D9H9Z3"/>
<reference evidence="3" key="2">
    <citation type="journal article" date="2021" name="PeerJ">
        <title>Extensive microbial diversity within the chicken gut microbiome revealed by metagenomics and culture.</title>
        <authorList>
            <person name="Gilroy R."/>
            <person name="Ravi A."/>
            <person name="Getino M."/>
            <person name="Pursley I."/>
            <person name="Horton D.L."/>
            <person name="Alikhan N.F."/>
            <person name="Baker D."/>
            <person name="Gharbi K."/>
            <person name="Hall N."/>
            <person name="Watson M."/>
            <person name="Adriaenssens E.M."/>
            <person name="Foster-Nyarko E."/>
            <person name="Jarju S."/>
            <person name="Secka A."/>
            <person name="Antonio M."/>
            <person name="Oren A."/>
            <person name="Chaudhuri R.R."/>
            <person name="La Ragione R."/>
            <person name="Hildebrand F."/>
            <person name="Pallen M.J."/>
        </authorList>
    </citation>
    <scope>NUCLEOTIDE SEQUENCE</scope>
    <source>
        <strain evidence="3">11167</strain>
    </source>
</reference>